<accession>A0AAW0ADB3</accession>
<proteinExistence type="predicted"/>
<reference evidence="2 3" key="1">
    <citation type="journal article" date="2024" name="J Genomics">
        <title>Draft genome sequencing and assembly of Favolaschia claudopus CIRM-BRFM 2984 isolated from oak limbs.</title>
        <authorList>
            <person name="Navarro D."/>
            <person name="Drula E."/>
            <person name="Chaduli D."/>
            <person name="Cazenave R."/>
            <person name="Ahrendt S."/>
            <person name="Wang J."/>
            <person name="Lipzen A."/>
            <person name="Daum C."/>
            <person name="Barry K."/>
            <person name="Grigoriev I.V."/>
            <person name="Favel A."/>
            <person name="Rosso M.N."/>
            <person name="Martin F."/>
        </authorList>
    </citation>
    <scope>NUCLEOTIDE SEQUENCE [LARGE SCALE GENOMIC DNA]</scope>
    <source>
        <strain evidence="2 3">CIRM-BRFM 2984</strain>
    </source>
</reference>
<sequence>HVGQHILKSMRGVPETSARESVSGSYPCGTCGGTCSIAIKNKKADSACPSAYPFMITTAKKFLPTRPCTNVPVVCAMHDCKQIYWKYNSKQHMSERHPGWKKLGFLQKN</sequence>
<protein>
    <recommendedName>
        <fullName evidence="4">C2H2-type domain-containing protein</fullName>
    </recommendedName>
</protein>
<evidence type="ECO:0000313" key="2">
    <source>
        <dbReference type="EMBL" id="KAK7007190.1"/>
    </source>
</evidence>
<feature type="non-terminal residue" evidence="2">
    <location>
        <position position="1"/>
    </location>
</feature>
<keyword evidence="3" id="KW-1185">Reference proteome</keyword>
<dbReference type="EMBL" id="JAWWNJ010000072">
    <property type="protein sequence ID" value="KAK7007190.1"/>
    <property type="molecule type" value="Genomic_DNA"/>
</dbReference>
<comment type="caution">
    <text evidence="2">The sequence shown here is derived from an EMBL/GenBank/DDBJ whole genome shotgun (WGS) entry which is preliminary data.</text>
</comment>
<evidence type="ECO:0000313" key="3">
    <source>
        <dbReference type="Proteomes" id="UP001362999"/>
    </source>
</evidence>
<gene>
    <name evidence="2" type="ORF">R3P38DRAFT_2470949</name>
</gene>
<dbReference type="Proteomes" id="UP001362999">
    <property type="component" value="Unassembled WGS sequence"/>
</dbReference>
<dbReference type="AlphaFoldDB" id="A0AAW0ADB3"/>
<feature type="non-terminal residue" evidence="2">
    <location>
        <position position="109"/>
    </location>
</feature>
<feature type="region of interest" description="Disordered" evidence="1">
    <location>
        <begin position="1"/>
        <end position="22"/>
    </location>
</feature>
<evidence type="ECO:0008006" key="4">
    <source>
        <dbReference type="Google" id="ProtNLM"/>
    </source>
</evidence>
<evidence type="ECO:0000256" key="1">
    <source>
        <dbReference type="SAM" id="MobiDB-lite"/>
    </source>
</evidence>
<organism evidence="2 3">
    <name type="scientific">Favolaschia claudopus</name>
    <dbReference type="NCBI Taxonomy" id="2862362"/>
    <lineage>
        <taxon>Eukaryota</taxon>
        <taxon>Fungi</taxon>
        <taxon>Dikarya</taxon>
        <taxon>Basidiomycota</taxon>
        <taxon>Agaricomycotina</taxon>
        <taxon>Agaricomycetes</taxon>
        <taxon>Agaricomycetidae</taxon>
        <taxon>Agaricales</taxon>
        <taxon>Marasmiineae</taxon>
        <taxon>Mycenaceae</taxon>
        <taxon>Favolaschia</taxon>
    </lineage>
</organism>
<name>A0AAW0ADB3_9AGAR</name>